<reference evidence="2" key="1">
    <citation type="submission" date="2020-07" db="EMBL/GenBank/DDBJ databases">
        <title>Clarias magur genome sequencing, assembly and annotation.</title>
        <authorList>
            <person name="Kushwaha B."/>
            <person name="Kumar R."/>
            <person name="Das P."/>
            <person name="Joshi C.G."/>
            <person name="Kumar D."/>
            <person name="Nagpure N.S."/>
            <person name="Pandey M."/>
            <person name="Agarwal S."/>
            <person name="Srivastava S."/>
            <person name="Singh M."/>
            <person name="Sahoo L."/>
            <person name="Jayasankar P."/>
            <person name="Meher P.K."/>
            <person name="Koringa P.G."/>
            <person name="Iquebal M.A."/>
            <person name="Das S.P."/>
            <person name="Bit A."/>
            <person name="Patnaik S."/>
            <person name="Patel N."/>
            <person name="Shah T.M."/>
            <person name="Hinsu A."/>
            <person name="Jena J.K."/>
        </authorList>
    </citation>
    <scope>NUCLEOTIDE SEQUENCE</scope>
    <source>
        <strain evidence="2">CIFAMagur01</strain>
        <tissue evidence="2">Testis</tissue>
    </source>
</reference>
<comment type="caution">
    <text evidence="2">The sequence shown here is derived from an EMBL/GenBank/DDBJ whole genome shotgun (WGS) entry which is preliminary data.</text>
</comment>
<feature type="non-terminal residue" evidence="2">
    <location>
        <position position="62"/>
    </location>
</feature>
<gene>
    <name evidence="2" type="ORF">DAT39_007019</name>
</gene>
<dbReference type="EMBL" id="QNUK01000076">
    <property type="protein sequence ID" value="KAF5903265.1"/>
    <property type="molecule type" value="Genomic_DNA"/>
</dbReference>
<proteinExistence type="predicted"/>
<feature type="region of interest" description="Disordered" evidence="1">
    <location>
        <begin position="1"/>
        <end position="26"/>
    </location>
</feature>
<dbReference type="AlphaFoldDB" id="A0A8J4U0G4"/>
<name>A0A8J4U0G4_CLAMG</name>
<sequence>SQGAWNLSQETCGVHPGRGAHPSQGTHTHMLIGFWIVGGNRNTRSSMHTEPRWESNLDLGFS</sequence>
<accession>A0A8J4U0G4</accession>
<organism evidence="2 3">
    <name type="scientific">Clarias magur</name>
    <name type="common">Asian catfish</name>
    <name type="synonym">Macropteronotus magur</name>
    <dbReference type="NCBI Taxonomy" id="1594786"/>
    <lineage>
        <taxon>Eukaryota</taxon>
        <taxon>Metazoa</taxon>
        <taxon>Chordata</taxon>
        <taxon>Craniata</taxon>
        <taxon>Vertebrata</taxon>
        <taxon>Euteleostomi</taxon>
        <taxon>Actinopterygii</taxon>
        <taxon>Neopterygii</taxon>
        <taxon>Teleostei</taxon>
        <taxon>Ostariophysi</taxon>
        <taxon>Siluriformes</taxon>
        <taxon>Clariidae</taxon>
        <taxon>Clarias</taxon>
    </lineage>
</organism>
<protein>
    <submittedName>
        <fullName evidence="2">Uncharacterized protein</fullName>
    </submittedName>
</protein>
<evidence type="ECO:0000313" key="2">
    <source>
        <dbReference type="EMBL" id="KAF5903265.1"/>
    </source>
</evidence>
<keyword evidence="3" id="KW-1185">Reference proteome</keyword>
<evidence type="ECO:0000313" key="3">
    <source>
        <dbReference type="Proteomes" id="UP000727407"/>
    </source>
</evidence>
<dbReference type="Proteomes" id="UP000727407">
    <property type="component" value="Unassembled WGS sequence"/>
</dbReference>
<evidence type="ECO:0000256" key="1">
    <source>
        <dbReference type="SAM" id="MobiDB-lite"/>
    </source>
</evidence>
<feature type="compositionally biased region" description="Polar residues" evidence="1">
    <location>
        <begin position="1"/>
        <end position="11"/>
    </location>
</feature>
<feature type="non-terminal residue" evidence="2">
    <location>
        <position position="1"/>
    </location>
</feature>